<dbReference type="SUPFAM" id="SSF46689">
    <property type="entry name" value="Homeodomain-like"/>
    <property type="match status" value="2"/>
</dbReference>
<gene>
    <name evidence="5" type="ORF">SAMN04488095_1129</name>
</gene>
<reference evidence="5 6" key="1">
    <citation type="submission" date="2016-10" db="EMBL/GenBank/DDBJ databases">
        <authorList>
            <person name="de Groot N.N."/>
        </authorList>
    </citation>
    <scope>NUCLEOTIDE SEQUENCE [LARGE SCALE GENOMIC DNA]</scope>
    <source>
        <strain evidence="5 6">DSM 19073</strain>
    </source>
</reference>
<dbReference type="InterPro" id="IPR020449">
    <property type="entry name" value="Tscrpt_reg_AraC-type_HTH"/>
</dbReference>
<keyword evidence="1" id="KW-0805">Transcription regulation</keyword>
<name>A0A1I3IX45_9RHOB</name>
<dbReference type="InterPro" id="IPR002818">
    <property type="entry name" value="DJ-1/PfpI"/>
</dbReference>
<evidence type="ECO:0000259" key="4">
    <source>
        <dbReference type="PROSITE" id="PS01124"/>
    </source>
</evidence>
<organism evidence="5 6">
    <name type="scientific">Jannaschia pohangensis</name>
    <dbReference type="NCBI Taxonomy" id="390807"/>
    <lineage>
        <taxon>Bacteria</taxon>
        <taxon>Pseudomonadati</taxon>
        <taxon>Pseudomonadota</taxon>
        <taxon>Alphaproteobacteria</taxon>
        <taxon>Rhodobacterales</taxon>
        <taxon>Roseobacteraceae</taxon>
        <taxon>Jannaschia</taxon>
    </lineage>
</organism>
<protein>
    <submittedName>
        <fullName evidence="5">Transcriptional regulator, AraC family with amidase-like domain</fullName>
    </submittedName>
</protein>
<dbReference type="PANTHER" id="PTHR43130:SF3">
    <property type="entry name" value="HTH-TYPE TRANSCRIPTIONAL REGULATOR RV1931C"/>
    <property type="match status" value="1"/>
</dbReference>
<dbReference type="PROSITE" id="PS00041">
    <property type="entry name" value="HTH_ARAC_FAMILY_1"/>
    <property type="match status" value="1"/>
</dbReference>
<accession>A0A1I3IX45</accession>
<dbReference type="RefSeq" id="WP_092777891.1">
    <property type="nucleotide sequence ID" value="NZ_FORA01000001.1"/>
</dbReference>
<dbReference type="SMART" id="SM00342">
    <property type="entry name" value="HTH_ARAC"/>
    <property type="match status" value="1"/>
</dbReference>
<dbReference type="SUPFAM" id="SSF52317">
    <property type="entry name" value="Class I glutamine amidotransferase-like"/>
    <property type="match status" value="1"/>
</dbReference>
<sequence length="315" mass="34264">MTNHLQNLPNASVSIAILAYEGVQMSAVLGLEDLFLIANRHAARTGSVLLRVETLAADQLRGTFAVVIVPPNLSGARGDGDAQVHAFLRAEHRAGATICSACAGIFWLAGAGLLRGREVTTHWALEAEFAARCPEAALQTDRILIDDDDIVTAGGMMAWIDLGLFVVERFGGPEAMTFVARHLLVDPRGRQQSNYRTFRPAVAHDDAAVLTLQHWMEGHVDADLSVRALALRAGCSERTFIRRFKAATGLPPNRYVQTLRIETARSLLEQSGRTIQDIGWSVGYQDISAFGRVFKSVTGTTPGDYRTRFGLAAPR</sequence>
<dbReference type="GO" id="GO:0043565">
    <property type="term" value="F:sequence-specific DNA binding"/>
    <property type="evidence" value="ECO:0007669"/>
    <property type="project" value="InterPro"/>
</dbReference>
<dbReference type="EMBL" id="FORA01000001">
    <property type="protein sequence ID" value="SFI52425.1"/>
    <property type="molecule type" value="Genomic_DNA"/>
</dbReference>
<dbReference type="Gene3D" id="3.40.50.880">
    <property type="match status" value="1"/>
</dbReference>
<dbReference type="PRINTS" id="PR00032">
    <property type="entry name" value="HTHARAC"/>
</dbReference>
<evidence type="ECO:0000313" key="5">
    <source>
        <dbReference type="EMBL" id="SFI52425.1"/>
    </source>
</evidence>
<dbReference type="STRING" id="390807.SAMN04488095_1129"/>
<evidence type="ECO:0000256" key="2">
    <source>
        <dbReference type="ARBA" id="ARBA00023125"/>
    </source>
</evidence>
<dbReference type="Gene3D" id="1.10.10.60">
    <property type="entry name" value="Homeodomain-like"/>
    <property type="match status" value="2"/>
</dbReference>
<keyword evidence="2" id="KW-0238">DNA-binding</keyword>
<dbReference type="PANTHER" id="PTHR43130">
    <property type="entry name" value="ARAC-FAMILY TRANSCRIPTIONAL REGULATOR"/>
    <property type="match status" value="1"/>
</dbReference>
<evidence type="ECO:0000256" key="1">
    <source>
        <dbReference type="ARBA" id="ARBA00023015"/>
    </source>
</evidence>
<dbReference type="GO" id="GO:0003700">
    <property type="term" value="F:DNA-binding transcription factor activity"/>
    <property type="evidence" value="ECO:0007669"/>
    <property type="project" value="InterPro"/>
</dbReference>
<dbReference type="AlphaFoldDB" id="A0A1I3IX45"/>
<dbReference type="OrthoDB" id="186587at2"/>
<dbReference type="InterPro" id="IPR029062">
    <property type="entry name" value="Class_I_gatase-like"/>
</dbReference>
<dbReference type="Pfam" id="PF01965">
    <property type="entry name" value="DJ-1_PfpI"/>
    <property type="match status" value="1"/>
</dbReference>
<dbReference type="InterPro" id="IPR018062">
    <property type="entry name" value="HTH_AraC-typ_CS"/>
</dbReference>
<proteinExistence type="predicted"/>
<evidence type="ECO:0000256" key="3">
    <source>
        <dbReference type="ARBA" id="ARBA00023163"/>
    </source>
</evidence>
<keyword evidence="6" id="KW-1185">Reference proteome</keyword>
<dbReference type="Pfam" id="PF12833">
    <property type="entry name" value="HTH_18"/>
    <property type="match status" value="1"/>
</dbReference>
<dbReference type="PROSITE" id="PS01124">
    <property type="entry name" value="HTH_ARAC_FAMILY_2"/>
    <property type="match status" value="1"/>
</dbReference>
<dbReference type="Proteomes" id="UP000199110">
    <property type="component" value="Unassembled WGS sequence"/>
</dbReference>
<keyword evidence="3" id="KW-0804">Transcription</keyword>
<evidence type="ECO:0000313" key="6">
    <source>
        <dbReference type="Proteomes" id="UP000199110"/>
    </source>
</evidence>
<feature type="domain" description="HTH araC/xylS-type" evidence="4">
    <location>
        <begin position="210"/>
        <end position="308"/>
    </location>
</feature>
<dbReference type="InterPro" id="IPR052158">
    <property type="entry name" value="INH-QAR"/>
</dbReference>
<dbReference type="InterPro" id="IPR018060">
    <property type="entry name" value="HTH_AraC"/>
</dbReference>
<dbReference type="InterPro" id="IPR009057">
    <property type="entry name" value="Homeodomain-like_sf"/>
</dbReference>